<evidence type="ECO:0000313" key="2">
    <source>
        <dbReference type="EMBL" id="MCT8337769.1"/>
    </source>
</evidence>
<feature type="compositionally biased region" description="Gly residues" evidence="1">
    <location>
        <begin position="211"/>
        <end position="222"/>
    </location>
</feature>
<protein>
    <submittedName>
        <fullName evidence="2">Uncharacterized protein</fullName>
    </submittedName>
</protein>
<reference evidence="2" key="1">
    <citation type="submission" date="2019-06" db="EMBL/GenBank/DDBJ databases">
        <title>Methanoculleus strain from Tamsui River, Taipei, Taiwan.</title>
        <authorList>
            <person name="You Y.-T."/>
            <person name="Chen S.-C."/>
            <person name="Lai S.-J."/>
            <person name="Lee Y.-C."/>
            <person name="Lai M.-C."/>
        </authorList>
    </citation>
    <scope>NUCLEOTIDE SEQUENCE</scope>
    <source>
        <strain evidence="2">Afa-1</strain>
    </source>
</reference>
<dbReference type="Proteomes" id="UP001065682">
    <property type="component" value="Unassembled WGS sequence"/>
</dbReference>
<comment type="caution">
    <text evidence="2">The sequence shown here is derived from an EMBL/GenBank/DDBJ whole genome shotgun (WGS) entry which is preliminary data.</text>
</comment>
<feature type="region of interest" description="Disordered" evidence="1">
    <location>
        <begin position="340"/>
        <end position="361"/>
    </location>
</feature>
<organism evidence="2 3">
    <name type="scientific">Methanoculleus formosensis</name>
    <dbReference type="NCBI Taxonomy" id="2590886"/>
    <lineage>
        <taxon>Archaea</taxon>
        <taxon>Methanobacteriati</taxon>
        <taxon>Methanobacteriota</taxon>
        <taxon>Stenosarchaea group</taxon>
        <taxon>Methanomicrobia</taxon>
        <taxon>Methanomicrobiales</taxon>
        <taxon>Methanomicrobiaceae</taxon>
        <taxon>Methanoculleus</taxon>
    </lineage>
</organism>
<evidence type="ECO:0000256" key="1">
    <source>
        <dbReference type="SAM" id="MobiDB-lite"/>
    </source>
</evidence>
<gene>
    <name evidence="2" type="ORF">FKB36_09810</name>
</gene>
<name>A0A9E5DEG9_9EURY</name>
<feature type="compositionally biased region" description="Low complexity" evidence="1">
    <location>
        <begin position="193"/>
        <end position="210"/>
    </location>
</feature>
<feature type="region of interest" description="Disordered" evidence="1">
    <location>
        <begin position="193"/>
        <end position="236"/>
    </location>
</feature>
<evidence type="ECO:0000313" key="3">
    <source>
        <dbReference type="Proteomes" id="UP001065682"/>
    </source>
</evidence>
<proteinExistence type="predicted"/>
<feature type="compositionally biased region" description="Low complexity" evidence="1">
    <location>
        <begin position="223"/>
        <end position="233"/>
    </location>
</feature>
<dbReference type="EMBL" id="VHLL01000005">
    <property type="protein sequence ID" value="MCT8337769.1"/>
    <property type="molecule type" value="Genomic_DNA"/>
</dbReference>
<dbReference type="AlphaFoldDB" id="A0A9E5DEG9"/>
<accession>A0A9E5DEG9</accession>
<sequence length="387" mass="38769">MTKFGIFLLLLLFLVPAATAATISISPDAIESGDTVTVNVNDLPDGAAFSLGIRGEFAATPGETFAFTARDLTLPFALTSGEVNAYTKGTNWTELAAELPDGSSGSIRQNADRNDELWISQPRNLPAGTLSLVTLRGEANATSIIADLTVLGTKQGPNDGTISFAIEGVDQGTATVTVFVDGSQALSRAIAIGSSSPTPTATATATSSPGSSGGNGGNGGSTGPTPGSAPVTSADGKASLTGADIAGAGLLKIAAQGTAPTGWSLSGNAYAVTPANRAFDPAATLSFRLPAAGTTATIARYEDGAWTAVPSRIEGDRITTPVARGGPYVLLVAASAPEPTATTVTTSTPATTSTTTSAETTPTAAPVAPLLPVIAFTILMLGWKRRG</sequence>
<dbReference type="RefSeq" id="WP_261597880.1">
    <property type="nucleotide sequence ID" value="NZ_VHLL01000005.1"/>
</dbReference>
<keyword evidence="3" id="KW-1185">Reference proteome</keyword>